<dbReference type="SUPFAM" id="SSF56655">
    <property type="entry name" value="Carbohydrate phosphatase"/>
    <property type="match status" value="1"/>
</dbReference>
<evidence type="ECO:0000313" key="3">
    <source>
        <dbReference type="EMBL" id="EKC45535.1"/>
    </source>
</evidence>
<dbReference type="InterPro" id="IPR050725">
    <property type="entry name" value="CysQ/Inositol_MonoPase"/>
</dbReference>
<evidence type="ECO:0000256" key="1">
    <source>
        <dbReference type="ARBA" id="ARBA00022723"/>
    </source>
</evidence>
<dbReference type="GO" id="GO:0000103">
    <property type="term" value="P:sulfate assimilation"/>
    <property type="evidence" value="ECO:0007669"/>
    <property type="project" value="TreeGrafter"/>
</dbReference>
<keyword evidence="1" id="KW-0479">Metal-binding</keyword>
<sequence length="144" mass="16232">MERRYILNAIDAALQAGEKILSIYDDPASDFQVEKKADNSPLTIADRKAHETICRFLADTPFPLLSEEGKHLPFSERRSWETLWIVDPLDGTKEFIKRNGEFTVNIALVHHSVPVMGVIYVPVKKELYFGVHDSGAYKLSGITA</sequence>
<dbReference type="CDD" id="cd01638">
    <property type="entry name" value="CysQ"/>
    <property type="match status" value="1"/>
</dbReference>
<dbReference type="PANTHER" id="PTHR43028">
    <property type="entry name" value="3'(2'),5'-BISPHOSPHATE NUCLEOTIDASE 1"/>
    <property type="match status" value="1"/>
</dbReference>
<protein>
    <submittedName>
        <fullName evidence="3">CysQ, sulfite synthesis pathway protein</fullName>
    </submittedName>
</protein>
<dbReference type="InterPro" id="IPR000760">
    <property type="entry name" value="Inositol_monophosphatase-like"/>
</dbReference>
<gene>
    <name evidence="3" type="ORF">LEA_20205</name>
</gene>
<proteinExistence type="predicted"/>
<comment type="caution">
    <text evidence="3">The sequence shown here is derived from an EMBL/GenBank/DDBJ whole genome shotgun (WGS) entry which is preliminary data.</text>
</comment>
<dbReference type="Gene3D" id="3.30.540.10">
    <property type="entry name" value="Fructose-1,6-Bisphosphatase, subunit A, domain 1"/>
    <property type="match status" value="1"/>
</dbReference>
<dbReference type="GO" id="GO:0008441">
    <property type="term" value="F:3'(2'),5'-bisphosphate nucleotidase activity"/>
    <property type="evidence" value="ECO:0007669"/>
    <property type="project" value="TreeGrafter"/>
</dbReference>
<name>K1RVH0_9ZZZZ</name>
<dbReference type="GO" id="GO:0050427">
    <property type="term" value="P:3'-phosphoadenosine 5'-phosphosulfate metabolic process"/>
    <property type="evidence" value="ECO:0007669"/>
    <property type="project" value="TreeGrafter"/>
</dbReference>
<dbReference type="EMBL" id="AJWY01013884">
    <property type="protein sequence ID" value="EKC45535.1"/>
    <property type="molecule type" value="Genomic_DNA"/>
</dbReference>
<accession>K1RVH0</accession>
<dbReference type="InterPro" id="IPR020583">
    <property type="entry name" value="Inositol_monoP_metal-BS"/>
</dbReference>
<dbReference type="GO" id="GO:0046872">
    <property type="term" value="F:metal ion binding"/>
    <property type="evidence" value="ECO:0007669"/>
    <property type="project" value="UniProtKB-KW"/>
</dbReference>
<dbReference type="Pfam" id="PF00459">
    <property type="entry name" value="Inositol_P"/>
    <property type="match status" value="1"/>
</dbReference>
<reference evidence="3" key="1">
    <citation type="journal article" date="2013" name="Environ. Microbiol.">
        <title>Microbiota from the distal guts of lean and obese adolescents exhibit partial functional redundancy besides clear differences in community structure.</title>
        <authorList>
            <person name="Ferrer M."/>
            <person name="Ruiz A."/>
            <person name="Lanza F."/>
            <person name="Haange S.B."/>
            <person name="Oberbach A."/>
            <person name="Till H."/>
            <person name="Bargiela R."/>
            <person name="Campoy C."/>
            <person name="Segura M.T."/>
            <person name="Richter M."/>
            <person name="von Bergen M."/>
            <person name="Seifert J."/>
            <person name="Suarez A."/>
        </authorList>
    </citation>
    <scope>NUCLEOTIDE SEQUENCE</scope>
</reference>
<dbReference type="PANTHER" id="PTHR43028:SF5">
    <property type="entry name" value="3'(2'),5'-BISPHOSPHATE NUCLEOTIDASE 1"/>
    <property type="match status" value="1"/>
</dbReference>
<feature type="non-terminal residue" evidence="3">
    <location>
        <position position="144"/>
    </location>
</feature>
<organism evidence="3">
    <name type="scientific">human gut metagenome</name>
    <dbReference type="NCBI Taxonomy" id="408170"/>
    <lineage>
        <taxon>unclassified sequences</taxon>
        <taxon>metagenomes</taxon>
        <taxon>organismal metagenomes</taxon>
    </lineage>
</organism>
<dbReference type="AlphaFoldDB" id="K1RVH0"/>
<keyword evidence="2" id="KW-0460">Magnesium</keyword>
<evidence type="ECO:0000256" key="2">
    <source>
        <dbReference type="ARBA" id="ARBA00022842"/>
    </source>
</evidence>
<dbReference type="PROSITE" id="PS00629">
    <property type="entry name" value="IMP_1"/>
    <property type="match status" value="1"/>
</dbReference>